<evidence type="ECO:0000313" key="4">
    <source>
        <dbReference type="Proteomes" id="UP000251120"/>
    </source>
</evidence>
<evidence type="ECO:0000313" key="5">
    <source>
        <dbReference type="Proteomes" id="UP000681131"/>
    </source>
</evidence>
<keyword evidence="5" id="KW-1185">Reference proteome</keyword>
<dbReference type="EMBL" id="CP043424">
    <property type="protein sequence ID" value="QIW11404.1"/>
    <property type="molecule type" value="Genomic_DNA"/>
</dbReference>
<dbReference type="Proteomes" id="UP000681131">
    <property type="component" value="Chromosome"/>
</dbReference>
<reference evidence="2 4" key="1">
    <citation type="submission" date="2017-06" db="EMBL/GenBank/DDBJ databases">
        <title>Complete genome of Francisella adeliensis.</title>
        <authorList>
            <person name="Vallesi A."/>
            <person name="Sjodin A."/>
        </authorList>
    </citation>
    <scope>NUCLEOTIDE SEQUENCE [LARGE SCALE GENOMIC DNA]</scope>
    <source>
        <strain evidence="2 4">FDC440</strain>
    </source>
</reference>
<dbReference type="KEGG" id="fad:CDH04_01510"/>
<protein>
    <submittedName>
        <fullName evidence="2">Uncharacterized protein</fullName>
    </submittedName>
</protein>
<keyword evidence="1" id="KW-0472">Membrane</keyword>
<organism evidence="2 4">
    <name type="scientific">Francisella adeliensis</name>
    <dbReference type="NCBI Taxonomy" id="2007306"/>
    <lineage>
        <taxon>Bacteria</taxon>
        <taxon>Pseudomonadati</taxon>
        <taxon>Pseudomonadota</taxon>
        <taxon>Gammaproteobacteria</taxon>
        <taxon>Thiotrichales</taxon>
        <taxon>Francisellaceae</taxon>
        <taxon>Francisella</taxon>
    </lineage>
</organism>
<keyword evidence="1" id="KW-1133">Transmembrane helix</keyword>
<gene>
    <name evidence="2" type="ORF">CDH04_01510</name>
    <name evidence="3" type="ORF">FZC43_01510</name>
</gene>
<reference evidence="3 5" key="2">
    <citation type="submission" date="2019-08" db="EMBL/GenBank/DDBJ databases">
        <title>Complete genome sequences of Francisella adeliensis (FSC1325 and FSC1326).</title>
        <authorList>
            <person name="Ohrman C."/>
            <person name="Uneklint I."/>
            <person name="Vallesi A."/>
            <person name="Karlsson L."/>
            <person name="Sjodin A."/>
        </authorList>
    </citation>
    <scope>NUCLEOTIDE SEQUENCE [LARGE SCALE GENOMIC DNA]</scope>
    <source>
        <strain evidence="3 5">FSC1325</strain>
    </source>
</reference>
<name>A0A2Z4XWU2_9GAMM</name>
<keyword evidence="1" id="KW-0812">Transmembrane</keyword>
<dbReference type="RefSeq" id="WP_112869349.1">
    <property type="nucleotide sequence ID" value="NZ_CP021781.1"/>
</dbReference>
<dbReference type="EMBL" id="CP021781">
    <property type="protein sequence ID" value="AXA33176.1"/>
    <property type="molecule type" value="Genomic_DNA"/>
</dbReference>
<proteinExistence type="predicted"/>
<evidence type="ECO:0000256" key="1">
    <source>
        <dbReference type="SAM" id="Phobius"/>
    </source>
</evidence>
<evidence type="ECO:0000313" key="3">
    <source>
        <dbReference type="EMBL" id="QIW11404.1"/>
    </source>
</evidence>
<dbReference type="Proteomes" id="UP000251120">
    <property type="component" value="Chromosome"/>
</dbReference>
<dbReference type="AlphaFoldDB" id="A0A2Z4XWU2"/>
<sequence length="141" mass="15621">MIKLISSSDNWEVCQIEKKSIWREPEAKHFDGFNLSKKKGFFSSENKRYFRRQAIRVVTINEDNSKSLVGTAGASLAGGLLLGGVGMLAGALAGGKKKTIRVGVEFNDGKKIVFEENSKDQPFIAFLKFAEEIQATKTLDF</sequence>
<accession>A0A2Z4XWU2</accession>
<feature type="transmembrane region" description="Helical" evidence="1">
    <location>
        <begin position="72"/>
        <end position="93"/>
    </location>
</feature>
<evidence type="ECO:0000313" key="2">
    <source>
        <dbReference type="EMBL" id="AXA33176.1"/>
    </source>
</evidence>